<dbReference type="EMBL" id="CAJZAG010000021">
    <property type="protein sequence ID" value="CAG9186847.1"/>
    <property type="molecule type" value="Genomic_DNA"/>
</dbReference>
<evidence type="ECO:0000313" key="2">
    <source>
        <dbReference type="Proteomes" id="UP000706525"/>
    </source>
</evidence>
<dbReference type="Proteomes" id="UP000706525">
    <property type="component" value="Unassembled WGS sequence"/>
</dbReference>
<keyword evidence="2" id="KW-1185">Reference proteome</keyword>
<reference evidence="1 2" key="1">
    <citation type="submission" date="2021-08" db="EMBL/GenBank/DDBJ databases">
        <authorList>
            <person name="Peeters C."/>
        </authorList>
    </citation>
    <scope>NUCLEOTIDE SEQUENCE [LARGE SCALE GENOMIC DNA]</scope>
    <source>
        <strain evidence="1 2">LMG 32289</strain>
    </source>
</reference>
<proteinExistence type="predicted"/>
<comment type="caution">
    <text evidence="1">The sequence shown here is derived from an EMBL/GenBank/DDBJ whole genome shotgun (WGS) entry which is preliminary data.</text>
</comment>
<protein>
    <recommendedName>
        <fullName evidence="3">Alpha/beta hydrolase</fullName>
    </recommendedName>
</protein>
<gene>
    <name evidence="1" type="ORF">LMG32289_06651</name>
</gene>
<accession>A0ABM8Y267</accession>
<evidence type="ECO:0000313" key="1">
    <source>
        <dbReference type="EMBL" id="CAG9186847.1"/>
    </source>
</evidence>
<organism evidence="1 2">
    <name type="scientific">Cupriavidus pampae</name>
    <dbReference type="NCBI Taxonomy" id="659251"/>
    <lineage>
        <taxon>Bacteria</taxon>
        <taxon>Pseudomonadati</taxon>
        <taxon>Pseudomonadota</taxon>
        <taxon>Betaproteobacteria</taxon>
        <taxon>Burkholderiales</taxon>
        <taxon>Burkholderiaceae</taxon>
        <taxon>Cupriavidus</taxon>
    </lineage>
</organism>
<evidence type="ECO:0008006" key="3">
    <source>
        <dbReference type="Google" id="ProtNLM"/>
    </source>
</evidence>
<sequence length="61" mass="6345">MTVNANGGFDLTDSNGSARAFGFKGVDGQLSMVIVHGGGFMVAKRPVARTLPAVGFVNAFW</sequence>
<name>A0ABM8Y267_9BURK</name>